<accession>A0ABV6IZ15</accession>
<dbReference type="CDD" id="cd06142">
    <property type="entry name" value="RNaseD_exo"/>
    <property type="match status" value="1"/>
</dbReference>
<comment type="caution">
    <text evidence="2">The sequence shown here is derived from an EMBL/GenBank/DDBJ whole genome shotgun (WGS) entry which is preliminary data.</text>
</comment>
<keyword evidence="3" id="KW-1185">Reference proteome</keyword>
<dbReference type="Gene3D" id="3.30.420.10">
    <property type="entry name" value="Ribonuclease H-like superfamily/Ribonuclease H"/>
    <property type="match status" value="1"/>
</dbReference>
<evidence type="ECO:0000313" key="2">
    <source>
        <dbReference type="EMBL" id="MFC0388865.1"/>
    </source>
</evidence>
<feature type="domain" description="3'-5' exonuclease" evidence="1">
    <location>
        <begin position="10"/>
        <end position="188"/>
    </location>
</feature>
<dbReference type="InterPro" id="IPR002562">
    <property type="entry name" value="3'-5'_exonuclease_dom"/>
</dbReference>
<dbReference type="EC" id="3.1.-.-" evidence="2"/>
<evidence type="ECO:0000259" key="1">
    <source>
        <dbReference type="SMART" id="SM00474"/>
    </source>
</evidence>
<sequence>MGTTLFVPNATIHLHRDDLPPGLSLGPVVAIDTETMGLNPHRDRLCLVQLSSGDGAAHCVQIRPAHLGGPARRGGFVDCPNLRAMLADPGTVKLFHFARFDVAILHKELGVTVAPVRCTKVAAKLVRTFTDRHGLKELCRELLGVEISKQQQTSDWGAPELSSEQLAYAASDVLHLHALWEKLEGLLRREGRFDLAEACFRFLPTRGALDLLGYAEPDIFSH</sequence>
<name>A0ABV6IZ15_9PROT</name>
<evidence type="ECO:0000313" key="3">
    <source>
        <dbReference type="Proteomes" id="UP001589789"/>
    </source>
</evidence>
<dbReference type="Proteomes" id="UP001589789">
    <property type="component" value="Unassembled WGS sequence"/>
</dbReference>
<protein>
    <submittedName>
        <fullName evidence="2">Ribonuclease D</fullName>
        <ecNumber evidence="2">3.1.-.-</ecNumber>
        <ecNumber evidence="2">3.1.13.5</ecNumber>
    </submittedName>
</protein>
<dbReference type="PANTHER" id="PTHR47649:SF1">
    <property type="entry name" value="RIBONUCLEASE D"/>
    <property type="match status" value="1"/>
</dbReference>
<dbReference type="PANTHER" id="PTHR47649">
    <property type="entry name" value="RIBONUCLEASE D"/>
    <property type="match status" value="1"/>
</dbReference>
<dbReference type="InterPro" id="IPR012337">
    <property type="entry name" value="RNaseH-like_sf"/>
</dbReference>
<organism evidence="2 3">
    <name type="scientific">Muricoccus vinaceus</name>
    <dbReference type="NCBI Taxonomy" id="424704"/>
    <lineage>
        <taxon>Bacteria</taxon>
        <taxon>Pseudomonadati</taxon>
        <taxon>Pseudomonadota</taxon>
        <taxon>Alphaproteobacteria</taxon>
        <taxon>Acetobacterales</taxon>
        <taxon>Roseomonadaceae</taxon>
        <taxon>Muricoccus</taxon>
    </lineage>
</organism>
<dbReference type="SMART" id="SM00474">
    <property type="entry name" value="35EXOc"/>
    <property type="match status" value="1"/>
</dbReference>
<dbReference type="RefSeq" id="WP_377055661.1">
    <property type="nucleotide sequence ID" value="NZ_JBHLVZ010000084.1"/>
</dbReference>
<gene>
    <name evidence="2" type="ORF">ACFFIC_25445</name>
</gene>
<dbReference type="GO" id="GO:0033890">
    <property type="term" value="F:ribonuclease D activity"/>
    <property type="evidence" value="ECO:0007669"/>
    <property type="project" value="UniProtKB-EC"/>
</dbReference>
<reference evidence="2 3" key="1">
    <citation type="submission" date="2024-09" db="EMBL/GenBank/DDBJ databases">
        <authorList>
            <person name="Sun Q."/>
            <person name="Mori K."/>
        </authorList>
    </citation>
    <scope>NUCLEOTIDE SEQUENCE [LARGE SCALE GENOMIC DNA]</scope>
    <source>
        <strain evidence="2 3">CCM 7468</strain>
    </source>
</reference>
<dbReference type="EC" id="3.1.13.5" evidence="2"/>
<dbReference type="SUPFAM" id="SSF53098">
    <property type="entry name" value="Ribonuclease H-like"/>
    <property type="match status" value="1"/>
</dbReference>
<dbReference type="InterPro" id="IPR036397">
    <property type="entry name" value="RNaseH_sf"/>
</dbReference>
<keyword evidence="2" id="KW-0378">Hydrolase</keyword>
<dbReference type="InterPro" id="IPR051086">
    <property type="entry name" value="RNase_D-like"/>
</dbReference>
<dbReference type="Pfam" id="PF01612">
    <property type="entry name" value="DNA_pol_A_exo1"/>
    <property type="match status" value="1"/>
</dbReference>
<dbReference type="EMBL" id="JBHLVZ010000084">
    <property type="protein sequence ID" value="MFC0388865.1"/>
    <property type="molecule type" value="Genomic_DNA"/>
</dbReference>
<proteinExistence type="predicted"/>